<accession>A0ABR2K905</accession>
<dbReference type="PANTHER" id="PTHR42912">
    <property type="entry name" value="METHYLTRANSFERASE"/>
    <property type="match status" value="1"/>
</dbReference>
<proteinExistence type="predicted"/>
<gene>
    <name evidence="2" type="ORF">M9Y10_038634</name>
</gene>
<protein>
    <recommendedName>
        <fullName evidence="1">Methyltransferase type 11 domain-containing protein</fullName>
    </recommendedName>
</protein>
<evidence type="ECO:0000259" key="1">
    <source>
        <dbReference type="Pfam" id="PF08241"/>
    </source>
</evidence>
<dbReference type="Pfam" id="PF08241">
    <property type="entry name" value="Methyltransf_11"/>
    <property type="match status" value="1"/>
</dbReference>
<comment type="caution">
    <text evidence="2">The sequence shown here is derived from an EMBL/GenBank/DDBJ whole genome shotgun (WGS) entry which is preliminary data.</text>
</comment>
<dbReference type="Gene3D" id="3.40.50.150">
    <property type="entry name" value="Vaccinia Virus protein VP39"/>
    <property type="match status" value="1"/>
</dbReference>
<sequence length="219" mass="25134">MNALTKHNHKALSMWNGWSRGRSGVPVFDPWLDDYKDELEKYRNDLMLDLGCGIGADTEYLIKNGYKVLSTDYSEEALKSIRDNIPGSQTKYVDMNNPLPFEDNSFPIIVADISLHYFDRATTISLMGEIKRILKSGGYLLARVSSINDVNYGAGSGRQIEERFYDHGSYAQRYLNEKDVDQFFGIIGKYSFKEIAMTRKEAYYSIPKMLYQIKVQKSV</sequence>
<dbReference type="InterPro" id="IPR029063">
    <property type="entry name" value="SAM-dependent_MTases_sf"/>
</dbReference>
<evidence type="ECO:0000313" key="2">
    <source>
        <dbReference type="EMBL" id="KAK8887584.1"/>
    </source>
</evidence>
<name>A0ABR2K905_9EUKA</name>
<dbReference type="InterPro" id="IPR050508">
    <property type="entry name" value="Methyltransf_Superfamily"/>
</dbReference>
<dbReference type="Proteomes" id="UP001470230">
    <property type="component" value="Unassembled WGS sequence"/>
</dbReference>
<organism evidence="2 3">
    <name type="scientific">Tritrichomonas musculus</name>
    <dbReference type="NCBI Taxonomy" id="1915356"/>
    <lineage>
        <taxon>Eukaryota</taxon>
        <taxon>Metamonada</taxon>
        <taxon>Parabasalia</taxon>
        <taxon>Tritrichomonadida</taxon>
        <taxon>Tritrichomonadidae</taxon>
        <taxon>Tritrichomonas</taxon>
    </lineage>
</organism>
<feature type="domain" description="Methyltransferase type 11" evidence="1">
    <location>
        <begin position="48"/>
        <end position="141"/>
    </location>
</feature>
<keyword evidence="3" id="KW-1185">Reference proteome</keyword>
<dbReference type="SUPFAM" id="SSF53335">
    <property type="entry name" value="S-adenosyl-L-methionine-dependent methyltransferases"/>
    <property type="match status" value="1"/>
</dbReference>
<dbReference type="InterPro" id="IPR013216">
    <property type="entry name" value="Methyltransf_11"/>
</dbReference>
<dbReference type="EMBL" id="JAPFFF010000006">
    <property type="protein sequence ID" value="KAK8887584.1"/>
    <property type="molecule type" value="Genomic_DNA"/>
</dbReference>
<dbReference type="CDD" id="cd02440">
    <property type="entry name" value="AdoMet_MTases"/>
    <property type="match status" value="1"/>
</dbReference>
<dbReference type="PANTHER" id="PTHR42912:SF93">
    <property type="entry name" value="N6-ADENOSINE-METHYLTRANSFERASE TMT1A"/>
    <property type="match status" value="1"/>
</dbReference>
<reference evidence="2 3" key="1">
    <citation type="submission" date="2024-04" db="EMBL/GenBank/DDBJ databases">
        <title>Tritrichomonas musculus Genome.</title>
        <authorList>
            <person name="Alves-Ferreira E."/>
            <person name="Grigg M."/>
            <person name="Lorenzi H."/>
            <person name="Galac M."/>
        </authorList>
    </citation>
    <scope>NUCLEOTIDE SEQUENCE [LARGE SCALE GENOMIC DNA]</scope>
    <source>
        <strain evidence="2 3">EAF2021</strain>
    </source>
</reference>
<evidence type="ECO:0000313" key="3">
    <source>
        <dbReference type="Proteomes" id="UP001470230"/>
    </source>
</evidence>